<dbReference type="EMBL" id="JADYXP020000008">
    <property type="protein sequence ID" value="KAL0119070.1"/>
    <property type="molecule type" value="Genomic_DNA"/>
</dbReference>
<comment type="caution">
    <text evidence="1">The sequence shown here is derived from an EMBL/GenBank/DDBJ whole genome shotgun (WGS) entry which is preliminary data.</text>
</comment>
<keyword evidence="2" id="KW-1185">Reference proteome</keyword>
<proteinExistence type="predicted"/>
<reference evidence="1 2" key="1">
    <citation type="submission" date="2023-03" db="EMBL/GenBank/DDBJ databases">
        <title>High recombination rates correlate with genetic variation in Cardiocondyla obscurior ants.</title>
        <authorList>
            <person name="Errbii M."/>
        </authorList>
    </citation>
    <scope>NUCLEOTIDE SEQUENCE [LARGE SCALE GENOMIC DNA]</scope>
    <source>
        <strain evidence="1">Alpha-2009</strain>
        <tissue evidence="1">Whole body</tissue>
    </source>
</reference>
<accession>A0AAW2FYL3</accession>
<dbReference type="AlphaFoldDB" id="A0AAW2FYL3"/>
<evidence type="ECO:0000313" key="1">
    <source>
        <dbReference type="EMBL" id="KAL0119070.1"/>
    </source>
</evidence>
<dbReference type="Proteomes" id="UP001430953">
    <property type="component" value="Unassembled WGS sequence"/>
</dbReference>
<evidence type="ECO:0000313" key="2">
    <source>
        <dbReference type="Proteomes" id="UP001430953"/>
    </source>
</evidence>
<organism evidence="1 2">
    <name type="scientific">Cardiocondyla obscurior</name>
    <dbReference type="NCBI Taxonomy" id="286306"/>
    <lineage>
        <taxon>Eukaryota</taxon>
        <taxon>Metazoa</taxon>
        <taxon>Ecdysozoa</taxon>
        <taxon>Arthropoda</taxon>
        <taxon>Hexapoda</taxon>
        <taxon>Insecta</taxon>
        <taxon>Pterygota</taxon>
        <taxon>Neoptera</taxon>
        <taxon>Endopterygota</taxon>
        <taxon>Hymenoptera</taxon>
        <taxon>Apocrita</taxon>
        <taxon>Aculeata</taxon>
        <taxon>Formicoidea</taxon>
        <taxon>Formicidae</taxon>
        <taxon>Myrmicinae</taxon>
        <taxon>Cardiocondyla</taxon>
    </lineage>
</organism>
<name>A0AAW2FYL3_9HYME</name>
<sequence length="101" mass="11284">MNGAGYEIITRNIFYSVERSRNHRKLLSSARKDDSSHKLRGGAGPGGILHRISICIRITAAKVIGHSNLIVSLCIAKDHDGGRIFRTRRTIVIAFYTRSYT</sequence>
<gene>
    <name evidence="1" type="ORF">PUN28_009593</name>
</gene>
<protein>
    <submittedName>
        <fullName evidence="1">Uncharacterized protein</fullName>
    </submittedName>
</protein>